<feature type="non-terminal residue" evidence="1">
    <location>
        <position position="1"/>
    </location>
</feature>
<keyword evidence="2" id="KW-1185">Reference proteome</keyword>
<evidence type="ECO:0000313" key="1">
    <source>
        <dbReference type="EMBL" id="ETO25272.1"/>
    </source>
</evidence>
<dbReference type="EMBL" id="ASPP01008658">
    <property type="protein sequence ID" value="ETO25272.1"/>
    <property type="molecule type" value="Genomic_DNA"/>
</dbReference>
<comment type="caution">
    <text evidence="1">The sequence shown here is derived from an EMBL/GenBank/DDBJ whole genome shotgun (WGS) entry which is preliminary data.</text>
</comment>
<proteinExistence type="predicted"/>
<gene>
    <name evidence="1" type="ORF">RFI_11866</name>
</gene>
<sequence length="144" mass="17330">HTVKIFKKILDLISQANDFDFWYGFLVEHIYPQLFFQCTYDYQHLIYRNVKEDDEKSNELKDVEASGFGSGPPPPEILATLIDWLWPVVQNEQKWFKIFKTELHVRYFIDIIYRAMNLPLTSSAMIFRILRCVEFWFLVSFSFE</sequence>
<evidence type="ECO:0000313" key="2">
    <source>
        <dbReference type="Proteomes" id="UP000023152"/>
    </source>
</evidence>
<dbReference type="AlphaFoldDB" id="X6NIU5"/>
<dbReference type="Proteomes" id="UP000023152">
    <property type="component" value="Unassembled WGS sequence"/>
</dbReference>
<protein>
    <submittedName>
        <fullName evidence="1">Uncharacterized protein</fullName>
    </submittedName>
</protein>
<reference evidence="1 2" key="1">
    <citation type="journal article" date="2013" name="Curr. Biol.">
        <title>The Genome of the Foraminiferan Reticulomyxa filosa.</title>
        <authorList>
            <person name="Glockner G."/>
            <person name="Hulsmann N."/>
            <person name="Schleicher M."/>
            <person name="Noegel A.A."/>
            <person name="Eichinger L."/>
            <person name="Gallinger C."/>
            <person name="Pawlowski J."/>
            <person name="Sierra R."/>
            <person name="Euteneuer U."/>
            <person name="Pillet L."/>
            <person name="Moustafa A."/>
            <person name="Platzer M."/>
            <person name="Groth M."/>
            <person name="Szafranski K."/>
            <person name="Schliwa M."/>
        </authorList>
    </citation>
    <scope>NUCLEOTIDE SEQUENCE [LARGE SCALE GENOMIC DNA]</scope>
</reference>
<organism evidence="1 2">
    <name type="scientific">Reticulomyxa filosa</name>
    <dbReference type="NCBI Taxonomy" id="46433"/>
    <lineage>
        <taxon>Eukaryota</taxon>
        <taxon>Sar</taxon>
        <taxon>Rhizaria</taxon>
        <taxon>Retaria</taxon>
        <taxon>Foraminifera</taxon>
        <taxon>Monothalamids</taxon>
        <taxon>Reticulomyxidae</taxon>
        <taxon>Reticulomyxa</taxon>
    </lineage>
</organism>
<accession>X6NIU5</accession>
<name>X6NIU5_RETFI</name>